<accession>A0A243WAR5</accession>
<keyword evidence="2" id="KW-1185">Reference proteome</keyword>
<dbReference type="InterPro" id="IPR025345">
    <property type="entry name" value="DUF4249"/>
</dbReference>
<dbReference type="EMBL" id="MTSE01000010">
    <property type="protein sequence ID" value="OUJ72471.1"/>
    <property type="molecule type" value="Genomic_DNA"/>
</dbReference>
<dbReference type="OrthoDB" id="1117499at2"/>
<comment type="caution">
    <text evidence="1">The sequence shown here is derived from an EMBL/GenBank/DDBJ whole genome shotgun (WGS) entry which is preliminary data.</text>
</comment>
<gene>
    <name evidence="1" type="ORF">BXP70_18080</name>
</gene>
<reference evidence="1 2" key="1">
    <citation type="submission" date="2017-01" db="EMBL/GenBank/DDBJ databases">
        <title>A new Hymenobacter.</title>
        <authorList>
            <person name="Liang Y."/>
            <person name="Feng F."/>
        </authorList>
    </citation>
    <scope>NUCLEOTIDE SEQUENCE [LARGE SCALE GENOMIC DNA]</scope>
    <source>
        <strain evidence="1">MIMBbqt21</strain>
    </source>
</reference>
<evidence type="ECO:0008006" key="3">
    <source>
        <dbReference type="Google" id="ProtNLM"/>
    </source>
</evidence>
<dbReference type="AlphaFoldDB" id="A0A243WAR5"/>
<organism evidence="1 2">
    <name type="scientific">Hymenobacter crusticola</name>
    <dbReference type="NCBI Taxonomy" id="1770526"/>
    <lineage>
        <taxon>Bacteria</taxon>
        <taxon>Pseudomonadati</taxon>
        <taxon>Bacteroidota</taxon>
        <taxon>Cytophagia</taxon>
        <taxon>Cytophagales</taxon>
        <taxon>Hymenobacteraceae</taxon>
        <taxon>Hymenobacter</taxon>
    </lineage>
</organism>
<evidence type="ECO:0000313" key="1">
    <source>
        <dbReference type="EMBL" id="OUJ72471.1"/>
    </source>
</evidence>
<protein>
    <recommendedName>
        <fullName evidence="3">DUF4249 domain-containing protein</fullName>
    </recommendedName>
</protein>
<proteinExistence type="predicted"/>
<sequence length="276" mass="31220">MNFRPTSLRLLHTLPVFLLANCGLQKDIDIELPSGPAQLVAECYLEDGITPRLTVTETVPYLSTTETITLPEVTVVLTLPNGTHDTLQYAPGLDRRTRKTYTHISKRRLTARPGNTFQLDITDKQGRHLTGTATMPTTIPIESVEWKFNDKPEGERQAYVLARFQDPANTTDFYRFQIHKNFVNKDTESDYNVDDRLTNGQLVTLGTSYRFNPQDTLVISLYHIDQPYYQFMQSTDDARSANGNPFAQPSAIRSTVQGGVGVFTVLNYQRKTVILK</sequence>
<name>A0A243WAR5_9BACT</name>
<dbReference type="Proteomes" id="UP000194873">
    <property type="component" value="Unassembled WGS sequence"/>
</dbReference>
<dbReference type="Pfam" id="PF14054">
    <property type="entry name" value="DUF4249"/>
    <property type="match status" value="1"/>
</dbReference>
<dbReference type="RefSeq" id="WP_086595510.1">
    <property type="nucleotide sequence ID" value="NZ_MTSE01000010.1"/>
</dbReference>
<evidence type="ECO:0000313" key="2">
    <source>
        <dbReference type="Proteomes" id="UP000194873"/>
    </source>
</evidence>